<keyword evidence="5" id="KW-0805">Transcription regulation</keyword>
<keyword evidence="4" id="KW-0902">Two-component regulatory system</keyword>
<evidence type="ECO:0000256" key="5">
    <source>
        <dbReference type="ARBA" id="ARBA00023015"/>
    </source>
</evidence>
<protein>
    <submittedName>
        <fullName evidence="12">Response regulator</fullName>
    </submittedName>
</protein>
<evidence type="ECO:0000256" key="1">
    <source>
        <dbReference type="ARBA" id="ARBA00004496"/>
    </source>
</evidence>
<sequence>MRLLVLEDDPDLGEALSTGLRQRGHVIDWFREGQSADAAISSTPYDAVVLDLGLPGTDGLVWLQRWRARGVSLPVLVLTARDGLDERVTGLDSGADDYLIKPIATEELAARLRALLRRSAGRAQSAWTHGALSFDPATKQVQWQGQTVELTGRELALLEALLKQPQRVLSKAQLQERLYDWSGGEPESNTLEVHVHHLRRKIDPGIVRTVRGVGYALGAPVEPSTPEGMA</sequence>
<dbReference type="GO" id="GO:0006355">
    <property type="term" value="P:regulation of DNA-templated transcription"/>
    <property type="evidence" value="ECO:0007669"/>
    <property type="project" value="InterPro"/>
</dbReference>
<dbReference type="RefSeq" id="WP_128230337.1">
    <property type="nucleotide sequence ID" value="NZ_SACR01000006.1"/>
</dbReference>
<evidence type="ECO:0000256" key="6">
    <source>
        <dbReference type="ARBA" id="ARBA00023125"/>
    </source>
</evidence>
<dbReference type="SMART" id="SM00862">
    <property type="entry name" value="Trans_reg_C"/>
    <property type="match status" value="1"/>
</dbReference>
<dbReference type="InterPro" id="IPR011006">
    <property type="entry name" value="CheY-like_superfamily"/>
</dbReference>
<dbReference type="PROSITE" id="PS50110">
    <property type="entry name" value="RESPONSE_REGULATORY"/>
    <property type="match status" value="1"/>
</dbReference>
<comment type="caution">
    <text evidence="12">The sequence shown here is derived from an EMBL/GenBank/DDBJ whole genome shotgun (WGS) entry which is preliminary data.</text>
</comment>
<keyword evidence="13" id="KW-1185">Reference proteome</keyword>
<dbReference type="CDD" id="cd00383">
    <property type="entry name" value="trans_reg_C"/>
    <property type="match status" value="1"/>
</dbReference>
<dbReference type="SMART" id="SM00448">
    <property type="entry name" value="REC"/>
    <property type="match status" value="1"/>
</dbReference>
<dbReference type="Pfam" id="PF00072">
    <property type="entry name" value="Response_reg"/>
    <property type="match status" value="1"/>
</dbReference>
<dbReference type="GO" id="GO:0032993">
    <property type="term" value="C:protein-DNA complex"/>
    <property type="evidence" value="ECO:0007669"/>
    <property type="project" value="TreeGrafter"/>
</dbReference>
<evidence type="ECO:0000259" key="10">
    <source>
        <dbReference type="PROSITE" id="PS50110"/>
    </source>
</evidence>
<evidence type="ECO:0000313" key="12">
    <source>
        <dbReference type="EMBL" id="RVU43778.1"/>
    </source>
</evidence>
<dbReference type="Pfam" id="PF00486">
    <property type="entry name" value="Trans_reg_C"/>
    <property type="match status" value="1"/>
</dbReference>
<proteinExistence type="predicted"/>
<dbReference type="PROSITE" id="PS51755">
    <property type="entry name" value="OMPR_PHOB"/>
    <property type="match status" value="1"/>
</dbReference>
<dbReference type="Proteomes" id="UP000285575">
    <property type="component" value="Unassembled WGS sequence"/>
</dbReference>
<reference evidence="12 13" key="1">
    <citation type="submission" date="2019-01" db="EMBL/GenBank/DDBJ databases">
        <authorList>
            <person name="Chen W.-M."/>
        </authorList>
    </citation>
    <scope>NUCLEOTIDE SEQUENCE [LARGE SCALE GENOMIC DNA]</scope>
    <source>
        <strain evidence="12 13">KYPY4</strain>
    </source>
</reference>
<dbReference type="GO" id="GO:0005829">
    <property type="term" value="C:cytosol"/>
    <property type="evidence" value="ECO:0007669"/>
    <property type="project" value="TreeGrafter"/>
</dbReference>
<dbReference type="CDD" id="cd17624">
    <property type="entry name" value="REC_OmpR_PmrA-like"/>
    <property type="match status" value="1"/>
</dbReference>
<evidence type="ECO:0000256" key="9">
    <source>
        <dbReference type="PROSITE-ProRule" id="PRU01091"/>
    </source>
</evidence>
<evidence type="ECO:0000256" key="7">
    <source>
        <dbReference type="ARBA" id="ARBA00023163"/>
    </source>
</evidence>
<evidence type="ECO:0000256" key="3">
    <source>
        <dbReference type="ARBA" id="ARBA00022553"/>
    </source>
</evidence>
<feature type="modified residue" description="4-aspartylphosphate" evidence="8">
    <location>
        <position position="51"/>
    </location>
</feature>
<dbReference type="Gene3D" id="1.10.10.10">
    <property type="entry name" value="Winged helix-like DNA-binding domain superfamily/Winged helix DNA-binding domain"/>
    <property type="match status" value="1"/>
</dbReference>
<dbReference type="FunFam" id="3.40.50.2300:FF:000002">
    <property type="entry name" value="DNA-binding response regulator PhoP"/>
    <property type="match status" value="1"/>
</dbReference>
<dbReference type="Gene3D" id="3.40.50.2300">
    <property type="match status" value="1"/>
</dbReference>
<dbReference type="AlphaFoldDB" id="A0A437RAG9"/>
<dbReference type="InterPro" id="IPR039420">
    <property type="entry name" value="WalR-like"/>
</dbReference>
<dbReference type="Gene3D" id="6.10.250.690">
    <property type="match status" value="1"/>
</dbReference>
<keyword evidence="3 8" id="KW-0597">Phosphoprotein</keyword>
<evidence type="ECO:0000256" key="8">
    <source>
        <dbReference type="PROSITE-ProRule" id="PRU00169"/>
    </source>
</evidence>
<dbReference type="GO" id="GO:0000976">
    <property type="term" value="F:transcription cis-regulatory region binding"/>
    <property type="evidence" value="ECO:0007669"/>
    <property type="project" value="TreeGrafter"/>
</dbReference>
<feature type="domain" description="OmpR/PhoB-type" evidence="11">
    <location>
        <begin position="124"/>
        <end position="219"/>
    </location>
</feature>
<feature type="domain" description="Response regulatory" evidence="10">
    <location>
        <begin position="2"/>
        <end position="116"/>
    </location>
</feature>
<dbReference type="GO" id="GO:0000156">
    <property type="term" value="F:phosphorelay response regulator activity"/>
    <property type="evidence" value="ECO:0007669"/>
    <property type="project" value="TreeGrafter"/>
</dbReference>
<dbReference type="PANTHER" id="PTHR48111:SF35">
    <property type="entry name" value="TRANSCRIPTIONAL REGULATORY PROTEIN QSEB"/>
    <property type="match status" value="1"/>
</dbReference>
<feature type="DNA-binding region" description="OmpR/PhoB-type" evidence="9">
    <location>
        <begin position="124"/>
        <end position="219"/>
    </location>
</feature>
<keyword evidence="2" id="KW-0963">Cytoplasm</keyword>
<keyword evidence="7" id="KW-0804">Transcription</keyword>
<evidence type="ECO:0000256" key="2">
    <source>
        <dbReference type="ARBA" id="ARBA00022490"/>
    </source>
</evidence>
<keyword evidence="6 9" id="KW-0238">DNA-binding</keyword>
<dbReference type="InterPro" id="IPR036388">
    <property type="entry name" value="WH-like_DNA-bd_sf"/>
</dbReference>
<dbReference type="EMBL" id="SACR01000006">
    <property type="protein sequence ID" value="RVU43778.1"/>
    <property type="molecule type" value="Genomic_DNA"/>
</dbReference>
<dbReference type="PANTHER" id="PTHR48111">
    <property type="entry name" value="REGULATOR OF RPOS"/>
    <property type="match status" value="1"/>
</dbReference>
<evidence type="ECO:0000313" key="13">
    <source>
        <dbReference type="Proteomes" id="UP000285575"/>
    </source>
</evidence>
<dbReference type="InterPro" id="IPR001867">
    <property type="entry name" value="OmpR/PhoB-type_DNA-bd"/>
</dbReference>
<accession>A0A437RAG9</accession>
<organism evidence="12 13">
    <name type="scientific">Rubrivivax rivuli</name>
    <dbReference type="NCBI Taxonomy" id="1862385"/>
    <lineage>
        <taxon>Bacteria</taxon>
        <taxon>Pseudomonadati</taxon>
        <taxon>Pseudomonadota</taxon>
        <taxon>Betaproteobacteria</taxon>
        <taxon>Burkholderiales</taxon>
        <taxon>Sphaerotilaceae</taxon>
        <taxon>Rubrivivax</taxon>
    </lineage>
</organism>
<dbReference type="OrthoDB" id="9802426at2"/>
<name>A0A437RAG9_9BURK</name>
<evidence type="ECO:0000259" key="11">
    <source>
        <dbReference type="PROSITE" id="PS51755"/>
    </source>
</evidence>
<comment type="subcellular location">
    <subcellularLocation>
        <location evidence="1">Cytoplasm</location>
    </subcellularLocation>
</comment>
<dbReference type="InterPro" id="IPR001789">
    <property type="entry name" value="Sig_transdc_resp-reg_receiver"/>
</dbReference>
<evidence type="ECO:0000256" key="4">
    <source>
        <dbReference type="ARBA" id="ARBA00023012"/>
    </source>
</evidence>
<gene>
    <name evidence="12" type="ORF">EOE66_19080</name>
</gene>
<dbReference type="SUPFAM" id="SSF52172">
    <property type="entry name" value="CheY-like"/>
    <property type="match status" value="1"/>
</dbReference>